<evidence type="ECO:0000256" key="1">
    <source>
        <dbReference type="SAM" id="MobiDB-lite"/>
    </source>
</evidence>
<reference evidence="3" key="2">
    <citation type="submission" date="2015-07" db="EMBL/GenBank/DDBJ databases">
        <title>Contrasting host-pathogen interactions and genome evolution in two generalist and specialist microsporidian pathogens of mosquitoes.</title>
        <authorList>
            <consortium name="The Broad Institute Genomics Platform"/>
            <consortium name="The Broad Institute Genome Sequencing Center for Infectious Disease"/>
            <person name="Cuomo C.A."/>
            <person name="Sanscrainte N.D."/>
            <person name="Goldberg J.M."/>
            <person name="Heiman D."/>
            <person name="Young S."/>
            <person name="Zeng Q."/>
            <person name="Becnel J.J."/>
            <person name="Birren B.W."/>
        </authorList>
    </citation>
    <scope>NUCLEOTIDE SEQUENCE [LARGE SCALE GENOMIC DNA]</scope>
    <source>
        <strain evidence="3">USNM 41457</strain>
    </source>
</reference>
<organism evidence="2 3">
    <name type="scientific">Edhazardia aedis (strain USNM 41457)</name>
    <name type="common">Microsporidian parasite</name>
    <dbReference type="NCBI Taxonomy" id="1003232"/>
    <lineage>
        <taxon>Eukaryota</taxon>
        <taxon>Fungi</taxon>
        <taxon>Fungi incertae sedis</taxon>
        <taxon>Microsporidia</taxon>
        <taxon>Edhazardia</taxon>
    </lineage>
</organism>
<feature type="region of interest" description="Disordered" evidence="1">
    <location>
        <begin position="182"/>
        <end position="230"/>
    </location>
</feature>
<name>J9DKU6_EDHAE</name>
<evidence type="ECO:0000313" key="2">
    <source>
        <dbReference type="EMBL" id="EJW03215.1"/>
    </source>
</evidence>
<reference evidence="2 3" key="1">
    <citation type="submission" date="2011-08" db="EMBL/GenBank/DDBJ databases">
        <authorList>
            <person name="Liu Z.J."/>
            <person name="Shi F.L."/>
            <person name="Lu J.Q."/>
            <person name="Li M."/>
            <person name="Wang Z.L."/>
        </authorList>
    </citation>
    <scope>NUCLEOTIDE SEQUENCE [LARGE SCALE GENOMIC DNA]</scope>
    <source>
        <strain evidence="2 3">USNM 41457</strain>
    </source>
</reference>
<dbReference type="HOGENOM" id="CLU_725673_0_0_1"/>
<gene>
    <name evidence="2" type="ORF">EDEG_02414</name>
</gene>
<dbReference type="AlphaFoldDB" id="J9DKU6"/>
<dbReference type="Proteomes" id="UP000003163">
    <property type="component" value="Unassembled WGS sequence"/>
</dbReference>
<protein>
    <submittedName>
        <fullName evidence="2">Uncharacterized protein</fullName>
    </submittedName>
</protein>
<feature type="compositionally biased region" description="Basic and acidic residues" evidence="1">
    <location>
        <begin position="198"/>
        <end position="215"/>
    </location>
</feature>
<dbReference type="VEuPathDB" id="MicrosporidiaDB:EDEG_02414"/>
<dbReference type="InParanoid" id="J9DKU6"/>
<sequence>MRVFSSKKTKYTCKSGNNHFITSKMGLNLAAMIFFLVNFESRVVSYKSPESKKTNKITKNETNAINFKQFDILRRLKVKLEDMELDKKSASQQKHLPNQPNNQLFSNTKKTYIDLSTEKNAKEPKDKARDGTWLLGTMSKITELFSKKFLILHKSKNDENLTNKQQTAEILSSITKTEIDEPINENSEVKGAADSVQETEKDLAHRLSESSETPKSKSSSKFFNRESQNHEITPVYPHSCTYSQNTASKYSNCNKRNNPKHFAYSNDKISSLNAALRKNIESLSNNQFYVNSYLNPTATEIQTAERDVLVNQSEDDFNHDDSKITDTLLSNTNPNTIIHNIVETSKVEQTEDTLKEEEKNSIKKEKIIKVECGLSIKFFQN</sequence>
<comment type="caution">
    <text evidence="2">The sequence shown here is derived from an EMBL/GenBank/DDBJ whole genome shotgun (WGS) entry which is preliminary data.</text>
</comment>
<evidence type="ECO:0000313" key="3">
    <source>
        <dbReference type="Proteomes" id="UP000003163"/>
    </source>
</evidence>
<accession>J9DKU6</accession>
<proteinExistence type="predicted"/>
<dbReference type="EMBL" id="AFBI03000043">
    <property type="protein sequence ID" value="EJW03215.1"/>
    <property type="molecule type" value="Genomic_DNA"/>
</dbReference>
<keyword evidence="3" id="KW-1185">Reference proteome</keyword>